<feature type="compositionally biased region" description="Low complexity" evidence="1">
    <location>
        <begin position="236"/>
        <end position="246"/>
    </location>
</feature>
<comment type="caution">
    <text evidence="4">The sequence shown here is derived from an EMBL/GenBank/DDBJ whole genome shotgun (WGS) entry which is preliminary data.</text>
</comment>
<organism evidence="4 5">
    <name type="scientific">Actinocorallia longicatena</name>
    <dbReference type="NCBI Taxonomy" id="111803"/>
    <lineage>
        <taxon>Bacteria</taxon>
        <taxon>Bacillati</taxon>
        <taxon>Actinomycetota</taxon>
        <taxon>Actinomycetes</taxon>
        <taxon>Streptosporangiales</taxon>
        <taxon>Thermomonosporaceae</taxon>
        <taxon>Actinocorallia</taxon>
    </lineage>
</organism>
<dbReference type="InterPro" id="IPR045401">
    <property type="entry name" value="GAP1-M"/>
</dbReference>
<feature type="region of interest" description="Disordered" evidence="1">
    <location>
        <begin position="19"/>
        <end position="54"/>
    </location>
</feature>
<evidence type="ECO:0000259" key="3">
    <source>
        <dbReference type="Pfam" id="PF20014"/>
    </source>
</evidence>
<gene>
    <name evidence="4" type="ORF">GCM10010468_58360</name>
</gene>
<reference evidence="5" key="1">
    <citation type="journal article" date="2019" name="Int. J. Syst. Evol. Microbiol.">
        <title>The Global Catalogue of Microorganisms (GCM) 10K type strain sequencing project: providing services to taxonomists for standard genome sequencing and annotation.</title>
        <authorList>
            <consortium name="The Broad Institute Genomics Platform"/>
            <consortium name="The Broad Institute Genome Sequencing Center for Infectious Disease"/>
            <person name="Wu L."/>
            <person name="Ma J."/>
        </authorList>
    </citation>
    <scope>NUCLEOTIDE SEQUENCE [LARGE SCALE GENOMIC DNA]</scope>
    <source>
        <strain evidence="5">JCM 9377</strain>
    </source>
</reference>
<evidence type="ECO:0000259" key="2">
    <source>
        <dbReference type="Pfam" id="PF20013"/>
    </source>
</evidence>
<feature type="domain" description="GTPase-associated protein 1 middle" evidence="3">
    <location>
        <begin position="154"/>
        <end position="230"/>
    </location>
</feature>
<evidence type="ECO:0000256" key="1">
    <source>
        <dbReference type="SAM" id="MobiDB-lite"/>
    </source>
</evidence>
<accession>A0ABP6QGE3</accession>
<feature type="region of interest" description="Disordered" evidence="1">
    <location>
        <begin position="220"/>
        <end position="249"/>
    </location>
</feature>
<dbReference type="EMBL" id="BAAAUV010000018">
    <property type="protein sequence ID" value="GAA3228771.1"/>
    <property type="molecule type" value="Genomic_DNA"/>
</dbReference>
<feature type="compositionally biased region" description="Pro residues" evidence="1">
    <location>
        <begin position="42"/>
        <end position="51"/>
    </location>
</feature>
<evidence type="ECO:0008006" key="6">
    <source>
        <dbReference type="Google" id="ProtNLM"/>
    </source>
</evidence>
<dbReference type="InterPro" id="IPR045402">
    <property type="entry name" value="GAP1-N2"/>
</dbReference>
<name>A0ABP6QGE3_9ACTN</name>
<dbReference type="Proteomes" id="UP001501237">
    <property type="component" value="Unassembled WGS sequence"/>
</dbReference>
<feature type="domain" description="GTPase-associated protein 1 N-terminal" evidence="2">
    <location>
        <begin position="1"/>
        <end position="126"/>
    </location>
</feature>
<proteinExistence type="predicted"/>
<evidence type="ECO:0000313" key="4">
    <source>
        <dbReference type="EMBL" id="GAA3228771.1"/>
    </source>
</evidence>
<dbReference type="RefSeq" id="WP_344834636.1">
    <property type="nucleotide sequence ID" value="NZ_BAAAUV010000018.1"/>
</dbReference>
<sequence length="657" mass="70621">MAWQFHYTSARSATRSGFQFTAVSPDPPPGAEADISPYLGYRPPPDAPPSPSDAELADLPVALGYDVVNGRALLVRSRYLGKDYSGRFGNFLAHAVLADPAELEGYRPIEFWQAPFWHEAPAASLPALHDPLPGDAFDPDSLGHWLAALPDPYPLLTTLLDALTTGQERIILVSPDAGEIARWIAVLSYSLPVTAAAALSFTTYSADPVASPHRLVGTTPDTWASLRTDHPRHVLPPGRSGETRPGTGEGGPFARAVAACWRERDLEGLDALAELAELNAGGYEAAAVLLAICRGGEVPPARRAAAVRLLGEPHVPGWVWSRLDPRDLDFDVAAAVHRHSPVKDQVALAAYHCARLAINIPDLRPRLGEITVSAPDDLAPALERKLASAETLGALAGLTSVARELGVQVLGPQAQRTAFYLVNPRPGEERDPLEPGDLVEAVRGVADGWRPPLLAGICDGLERGGAALRRDLLDSATCDVLADVVEDAPMDRCPEVALHLLRSLTDRHGVHGEPTVALARRLPGNTAAAGLLAAEGVPDERDPKEAARALGQVSGALATHTVRSVADRLKRRSPVFRASLLKLLDRGLRDRLIHRWIETADSRGDRFELVGVALRAPGTPLDAWVRTQTAKKLTLLQLEAYFRDDQSLRAALRELRG</sequence>
<evidence type="ECO:0000313" key="5">
    <source>
        <dbReference type="Proteomes" id="UP001501237"/>
    </source>
</evidence>
<dbReference type="Pfam" id="PF20013">
    <property type="entry name" value="GAP1-N2"/>
    <property type="match status" value="1"/>
</dbReference>
<dbReference type="Pfam" id="PF20014">
    <property type="entry name" value="GAP1-M"/>
    <property type="match status" value="1"/>
</dbReference>
<keyword evidence="5" id="KW-1185">Reference proteome</keyword>
<protein>
    <recommendedName>
        <fullName evidence="6">HEAT repeat protein</fullName>
    </recommendedName>
</protein>